<dbReference type="AlphaFoldDB" id="A0A498INZ4"/>
<keyword evidence="1" id="KW-1133">Transmembrane helix</keyword>
<keyword evidence="1" id="KW-0472">Membrane</keyword>
<evidence type="ECO:0000313" key="3">
    <source>
        <dbReference type="Proteomes" id="UP000290289"/>
    </source>
</evidence>
<protein>
    <submittedName>
        <fullName evidence="2">Uncharacterized protein</fullName>
    </submittedName>
</protein>
<feature type="transmembrane region" description="Helical" evidence="1">
    <location>
        <begin position="72"/>
        <end position="92"/>
    </location>
</feature>
<feature type="transmembrane region" description="Helical" evidence="1">
    <location>
        <begin position="104"/>
        <end position="128"/>
    </location>
</feature>
<accession>A0A498INZ4</accession>
<feature type="transmembrane region" description="Helical" evidence="1">
    <location>
        <begin position="134"/>
        <end position="167"/>
    </location>
</feature>
<dbReference type="Proteomes" id="UP000290289">
    <property type="component" value="Chromosome 11"/>
</dbReference>
<evidence type="ECO:0000313" key="2">
    <source>
        <dbReference type="EMBL" id="RXH83201.1"/>
    </source>
</evidence>
<feature type="transmembrane region" description="Helical" evidence="1">
    <location>
        <begin position="9"/>
        <end position="31"/>
    </location>
</feature>
<dbReference type="EMBL" id="RDQH01000337">
    <property type="protein sequence ID" value="RXH83201.1"/>
    <property type="molecule type" value="Genomic_DNA"/>
</dbReference>
<reference evidence="2 3" key="1">
    <citation type="submission" date="2018-10" db="EMBL/GenBank/DDBJ databases">
        <title>A high-quality apple genome assembly.</title>
        <authorList>
            <person name="Hu J."/>
        </authorList>
    </citation>
    <scope>NUCLEOTIDE SEQUENCE [LARGE SCALE GENOMIC DNA]</scope>
    <source>
        <strain evidence="3">cv. HFTH1</strain>
        <tissue evidence="2">Young leaf</tissue>
    </source>
</reference>
<keyword evidence="1" id="KW-0812">Transmembrane</keyword>
<sequence length="170" mass="18685">MSRYLHADLLLRLVVVLSLFYCLPFSCFSPLSFPICPFLHTPIDIPPCSSLLRYATASNHCLLRYFEMVCSVLVFPSALVFNTTTFSLSAFVGNVARGIPRASFTWFLVLVLVVGCCNGEASGCSVAGAARETLVFYCYILGLGPLLLTGPVLFVYASVSLDLILFLYVW</sequence>
<name>A0A498INZ4_MALDO</name>
<organism evidence="2 3">
    <name type="scientific">Malus domestica</name>
    <name type="common">Apple</name>
    <name type="synonym">Pyrus malus</name>
    <dbReference type="NCBI Taxonomy" id="3750"/>
    <lineage>
        <taxon>Eukaryota</taxon>
        <taxon>Viridiplantae</taxon>
        <taxon>Streptophyta</taxon>
        <taxon>Embryophyta</taxon>
        <taxon>Tracheophyta</taxon>
        <taxon>Spermatophyta</taxon>
        <taxon>Magnoliopsida</taxon>
        <taxon>eudicotyledons</taxon>
        <taxon>Gunneridae</taxon>
        <taxon>Pentapetalae</taxon>
        <taxon>rosids</taxon>
        <taxon>fabids</taxon>
        <taxon>Rosales</taxon>
        <taxon>Rosaceae</taxon>
        <taxon>Amygdaloideae</taxon>
        <taxon>Maleae</taxon>
        <taxon>Malus</taxon>
    </lineage>
</organism>
<comment type="caution">
    <text evidence="2">The sequence shown here is derived from an EMBL/GenBank/DDBJ whole genome shotgun (WGS) entry which is preliminary data.</text>
</comment>
<keyword evidence="3" id="KW-1185">Reference proteome</keyword>
<proteinExistence type="predicted"/>
<evidence type="ECO:0000256" key="1">
    <source>
        <dbReference type="SAM" id="Phobius"/>
    </source>
</evidence>
<gene>
    <name evidence="2" type="ORF">DVH24_003699</name>
</gene>